<dbReference type="InterPro" id="IPR020806">
    <property type="entry name" value="PKS_PP-bd"/>
</dbReference>
<dbReference type="SMART" id="SM00823">
    <property type="entry name" value="PKS_PP"/>
    <property type="match status" value="4"/>
</dbReference>
<dbReference type="InterPro" id="IPR001031">
    <property type="entry name" value="Thioesterase"/>
</dbReference>
<dbReference type="Pfam" id="PF22336">
    <property type="entry name" value="RhiE-like_linker"/>
    <property type="match status" value="1"/>
</dbReference>
<evidence type="ECO:0000256" key="2">
    <source>
        <dbReference type="ARBA" id="ARBA00004792"/>
    </source>
</evidence>
<feature type="domain" description="PKS/mFAS DH" evidence="14">
    <location>
        <begin position="1308"/>
        <end position="1586"/>
    </location>
</feature>
<dbReference type="Gene3D" id="3.10.129.110">
    <property type="entry name" value="Polyketide synthase dehydratase"/>
    <property type="match status" value="1"/>
</dbReference>
<dbReference type="Pfam" id="PF21089">
    <property type="entry name" value="PKS_DH_N"/>
    <property type="match status" value="1"/>
</dbReference>
<protein>
    <submittedName>
        <fullName evidence="15">SAM-dependent methyltransferase</fullName>
        <ecNumber evidence="15">2.1.1.-</ecNumber>
    </submittedName>
</protein>
<feature type="compositionally biased region" description="Low complexity" evidence="11">
    <location>
        <begin position="3253"/>
        <end position="3263"/>
    </location>
</feature>
<evidence type="ECO:0000256" key="11">
    <source>
        <dbReference type="SAM" id="MobiDB-lite"/>
    </source>
</evidence>
<dbReference type="InterPro" id="IPR016039">
    <property type="entry name" value="Thiolase-like"/>
</dbReference>
<dbReference type="EMBL" id="JBHVZQ010000002">
    <property type="protein sequence ID" value="MFF1272519.1"/>
    <property type="molecule type" value="Genomic_DNA"/>
</dbReference>
<evidence type="ECO:0000313" key="15">
    <source>
        <dbReference type="EMBL" id="MFF1272519.1"/>
    </source>
</evidence>
<dbReference type="InterPro" id="IPR049551">
    <property type="entry name" value="PKS_DH_C"/>
</dbReference>
<proteinExistence type="predicted"/>
<dbReference type="Pfam" id="PF00975">
    <property type="entry name" value="Thioesterase"/>
    <property type="match status" value="2"/>
</dbReference>
<dbReference type="Pfam" id="PF08242">
    <property type="entry name" value="Methyltransf_12"/>
    <property type="match status" value="1"/>
</dbReference>
<comment type="subcellular location">
    <subcellularLocation>
        <location evidence="1">Cytoplasm</location>
    </subcellularLocation>
</comment>
<dbReference type="InterPro" id="IPR013968">
    <property type="entry name" value="PKS_KR"/>
</dbReference>
<dbReference type="Pfam" id="PF08659">
    <property type="entry name" value="KR"/>
    <property type="match status" value="2"/>
</dbReference>
<evidence type="ECO:0000259" key="13">
    <source>
        <dbReference type="PROSITE" id="PS52004"/>
    </source>
</evidence>
<feature type="region of interest" description="N-terminal hotdog fold" evidence="10">
    <location>
        <begin position="1308"/>
        <end position="1427"/>
    </location>
</feature>
<dbReference type="InterPro" id="IPR020807">
    <property type="entry name" value="PKS_DH"/>
</dbReference>
<dbReference type="Gene3D" id="1.10.1200.10">
    <property type="entry name" value="ACP-like"/>
    <property type="match status" value="4"/>
</dbReference>
<dbReference type="Gene3D" id="3.40.47.10">
    <property type="match status" value="3"/>
</dbReference>
<keyword evidence="15" id="KW-0489">Methyltransferase</keyword>
<keyword evidence="8" id="KW-0511">Multifunctional enzyme</keyword>
<dbReference type="InterPro" id="IPR057326">
    <property type="entry name" value="KR_dom"/>
</dbReference>
<dbReference type="InterPro" id="IPR032821">
    <property type="entry name" value="PKS_assoc"/>
</dbReference>
<dbReference type="PROSITE" id="PS00606">
    <property type="entry name" value="KS3_1"/>
    <property type="match status" value="3"/>
</dbReference>
<evidence type="ECO:0000256" key="3">
    <source>
        <dbReference type="ARBA" id="ARBA00022450"/>
    </source>
</evidence>
<evidence type="ECO:0000256" key="1">
    <source>
        <dbReference type="ARBA" id="ARBA00004496"/>
    </source>
</evidence>
<dbReference type="InterPro" id="IPR006162">
    <property type="entry name" value="Ppantetheine_attach_site"/>
</dbReference>
<dbReference type="SMART" id="SM00825">
    <property type="entry name" value="PKS_KS"/>
    <property type="match status" value="3"/>
</dbReference>
<feature type="compositionally biased region" description="Pro residues" evidence="11">
    <location>
        <begin position="603"/>
        <end position="615"/>
    </location>
</feature>
<keyword evidence="3" id="KW-0596">Phosphopantetheine</keyword>
<feature type="region of interest" description="Disordered" evidence="11">
    <location>
        <begin position="596"/>
        <end position="640"/>
    </location>
</feature>
<feature type="domain" description="Ketosynthase family 3 (KS3)" evidence="13">
    <location>
        <begin position="644"/>
        <end position="1076"/>
    </location>
</feature>
<dbReference type="Pfam" id="PF02801">
    <property type="entry name" value="Ketoacyl-synt_C"/>
    <property type="match status" value="3"/>
</dbReference>
<dbReference type="Gene3D" id="3.40.50.720">
    <property type="entry name" value="NAD(P)-binding Rossmann-like Domain"/>
    <property type="match status" value="2"/>
</dbReference>
<name>A0ABW6Q022_9ACTN</name>
<keyword evidence="16" id="KW-1185">Reference proteome</keyword>
<dbReference type="InterPro" id="IPR054514">
    <property type="entry name" value="RhiE-like_linker"/>
</dbReference>
<dbReference type="InterPro" id="IPR049900">
    <property type="entry name" value="PKS_mFAS_DH"/>
</dbReference>
<dbReference type="SMART" id="SM01294">
    <property type="entry name" value="PKS_PP_betabranch"/>
    <property type="match status" value="1"/>
</dbReference>
<dbReference type="Pfam" id="PF14765">
    <property type="entry name" value="PS-DH"/>
    <property type="match status" value="1"/>
</dbReference>
<feature type="domain" description="Ketosynthase family 3 (KS3)" evidence="13">
    <location>
        <begin position="3403"/>
        <end position="3832"/>
    </location>
</feature>
<dbReference type="InterPro" id="IPR020841">
    <property type="entry name" value="PKS_Beta-ketoAc_synthase_dom"/>
</dbReference>
<reference evidence="15 16" key="1">
    <citation type="submission" date="2024-09" db="EMBL/GenBank/DDBJ databases">
        <title>The Natural Products Discovery Center: Release of the First 8490 Sequenced Strains for Exploring Actinobacteria Biosynthetic Diversity.</title>
        <authorList>
            <person name="Kalkreuter E."/>
            <person name="Kautsar S.A."/>
            <person name="Yang D."/>
            <person name="Bader C.D."/>
            <person name="Teijaro C.N."/>
            <person name="Fluegel L."/>
            <person name="Davis C.M."/>
            <person name="Simpson J.R."/>
            <person name="Lauterbach L."/>
            <person name="Steele A.D."/>
            <person name="Gui C."/>
            <person name="Meng S."/>
            <person name="Li G."/>
            <person name="Viehrig K."/>
            <person name="Ye F."/>
            <person name="Su P."/>
            <person name="Kiefer A.F."/>
            <person name="Nichols A."/>
            <person name="Cepeda A.J."/>
            <person name="Yan W."/>
            <person name="Fan B."/>
            <person name="Jiang Y."/>
            <person name="Adhikari A."/>
            <person name="Zheng C.-J."/>
            <person name="Schuster L."/>
            <person name="Cowan T.M."/>
            <person name="Smanski M.J."/>
            <person name="Chevrette M.G."/>
            <person name="De Carvalho L.P.S."/>
            <person name="Shen B."/>
        </authorList>
    </citation>
    <scope>NUCLEOTIDE SEQUENCE [LARGE SCALE GENOMIC DNA]</scope>
    <source>
        <strain evidence="15 16">NPDC058328</strain>
    </source>
</reference>
<dbReference type="PROSITE" id="PS50075">
    <property type="entry name" value="CARRIER"/>
    <property type="match status" value="3"/>
</dbReference>
<feature type="domain" description="Ketosynthase family 3 (KS3)" evidence="13">
    <location>
        <begin position="2621"/>
        <end position="3045"/>
    </location>
</feature>
<dbReference type="InterPro" id="IPR014031">
    <property type="entry name" value="Ketoacyl_synth_C"/>
</dbReference>
<dbReference type="RefSeq" id="WP_388232982.1">
    <property type="nucleotide sequence ID" value="NZ_JBHVZQ010000002.1"/>
</dbReference>
<evidence type="ECO:0000256" key="4">
    <source>
        <dbReference type="ARBA" id="ARBA00022490"/>
    </source>
</evidence>
<feature type="compositionally biased region" description="Low complexity" evidence="11">
    <location>
        <begin position="3351"/>
        <end position="3371"/>
    </location>
</feature>
<dbReference type="SUPFAM" id="SSF47336">
    <property type="entry name" value="ACP-like"/>
    <property type="match status" value="4"/>
</dbReference>
<feature type="region of interest" description="Disordered" evidence="11">
    <location>
        <begin position="2567"/>
        <end position="2622"/>
    </location>
</feature>
<dbReference type="InterPro" id="IPR036291">
    <property type="entry name" value="NAD(P)-bd_dom_sf"/>
</dbReference>
<sequence>MISRKNRRDILERVRTGDLSVSDAAALLGAAPPAGAVGPGPHELVAYASGWVRAEPVADRPAAHGPPPLIVLDPSAARRSGTVRPGTGRVVEAVTGPLTTTGPETVSLTDDASWEQLWTALDAAGALPDRIVLVTAEGPENCLDLVYPAVRTLIRGRVGERLRIACVALGESSDRAADALGGFCSIAVREDSRLHMVAVSAGGAADPVARALDELTQPPAPLHEVRHDRTGRWVRTLTPAPLPLDGGTLPAEGVHLVSGGGGGIALSMSERLVRSPGARLVLLGRSHPGARVEDLLRGTHGARVRYVRGDVTRQDDVRRAVAEARSAFGPVTDVLHLAGINEDAYLVNKAPGAHARVLAPKLAGARTLDEATRDEPLRRFVLFSSLAGYAGHPGQADYAAASRALGGFAAYRETLVEEGRRRGRTVSIGWPLWAGGGMTLSGTDREAVELLQGMVEMPPDTGLEVMTAALRSPAREIVVIHGHRSRIERFVEARLTGAADTTAVPAPPEEAEAVGAARALLLDLVSGLTRIQPDRLRPDQEFSALGIDSVMIKRLTVALEDRLGPMPATLLFEHRTVDALAGHLAAHHRAALLARAQAGPSPASAPPGVPSPSPAPATGRADAAHRSRATAHAVRRQEADPAPDDAIAVIGMAGRYPGARDVSELWRMLVEGRHGIREIPAARWDKERWFDRGDRLPGTSYGRWGGFLDDVARFDSLFFAVAPREARRMDPAERLFLEVAWSALEDAGYTRARLHRATRGEGGHAVGVFVGATGLAYGLVGAEEWGKGNPVPAYSMEFSLANRLSYFLDVHGPSLTVDTACSASLTALHLACESLRHGECRTAVVGGSHLNLHPMKYAMLAEQRMISPDGVCRAFGEGGNGFVPGEGVGAVVLKPLAAARAEGDRIDAVIRATAISHGGRTNGYTVPSPRAHASVIGAALRRSGIDPSGIGYVEAHGTGTELGDPIEIEGLARVFGRSTEERPPCALGSVKPNIGHAEAAAGIAGLTKILLQLRHRTLAPTLHGSPPNPKIDFAGTPFRLQHAAQPWRPQPGHTLLRAALSSFGAGGANAHAVIEEYRDGVRGEDGPAEGEDELVVLSARTPDRLRAAAGRLARFLAGPDSAGLRLDDIAHTLRSGREAFDHRVAFVVPTRERLREALTEYVGTGTAHAAGHVAAQPPQHRTAGPSTGRGLHEAAARWVSGEEPAETDTRPGRSPRVVSLPTYPFHGPVHWPDTVDAPAPGKTARPADGTPPGPVAEVPPAGRRHARSLAAPDTEPSTSSTRLSARHAESTHLTPPGPPFGRTTGLSQQALAERGRAADGATEFEADLTPDHPWVADHLVDGRPVLAGVALVALARAAAERTAGRPVAELTDVRWRTPLVVHPGERPVVRVRPGTQEGSLHVEIGTGPGDERVVHTTVTAPAPSGSGEPAAGPLDIASVRQRCPRQTRHEDFYDRARAAGLDYGPSYRKVEHLWCGQGEALAALAAAPPGGTSGGIGDPGTTDAALHAVHGALPAWDEPATRPAAVDRVRVHRADGTARYAHARVVAADPGRGTVKCDVLMTDAEGLALVEFTGLTVVRPPHALDVPCLTPVWRVAPRPVAPVSRHAGPALVLTAGHDEGLAASLVRHHGEGSRAVDLDTLPAADDHAALLRDHDGTRVLYFAGGVDTRRHSSTDLGHLARTQRHGCLALFHLAQALAALRPRGVRLVVLTNDSQQPLPGGPVDNPFAGALHGMARTLSRELPFLDVVCLDLSRTDLARGDREALVDAVVAEPPSTPFTEVALREGTRFVKRLAPARLPAPADRRLPLRRGGRYLVAGGMGGLGRVVGEHLLAAWDARLVVMGRRTEAQLPDGALARLRAHGGQVTYVSGDVTDPAATRAAVRLMHERYGGVDGAVHTAFVLADRTIAQSDDDVFDTAFAPRTRGTVALADALAAEPLDFFALFSSAIAHTGNPGQSNYAAGSTFLSAYGAHLADRLHWPVTVFDWGFWGDEGAVATPEHHERLARWGVQPLSAAEGLHAFRQGLAAGLAQIVPLRADLAELARVTPLESAPRHLRPPAGAGRDVLAAPAAAVLEAQRADPEPYAPDYLDTADDYARLAVLAELREATACLAPGTTCTRTELLRSLAVHDDRLPLFDALLAALETGGHLQSDGDRLTVPATDEGRRDALRGALVARSGRLAPTLDLLDDCAAALPDVLAHRRRGLDVLFPGGSDRRMAALYADDPRTHHFNRLTAAAVRAAVADAVAATPSRHLRILEIGAGTGATTRAVLDALEDHATAVSYDVTDISPALVAATRQRLAPGRPHTGFRVLDIADDLSRQGFDTGRYDIVVATNVLHATRDMRRTLRNVADLTAQGGLLVVNEATRVLDAVTPVFGLTDGWWLAEDTELRLPHSPLIAPVTWQALLAEAGFDRSRRFGVHGWTDHQAGQHLFVAERGAWRAPASAVVVRPEGQEPAVPAVEQAGRPAPAAQDGAEDLLGARTTEHLRGLFADLLRLPPDEVDTAVPLASLGTDSLTVMEAVERLERDIGPLPREVLVTGESVSAVAGALVDVKGEELATLLAVPPGAPAAPAAASPSGRDTPRQPAEGASAPPARPVEDPASQPDAPSAGDGADTPSPADEPIAVVGLAGRYPGAPDPDTLWEHLLAGRSLITPFPPRRRSSGATPPHEGQPGTEGTARGGFLDDVDRFDPLLFRISPREAERMDPAERLFLETAWEALEDAALPPSRLRGRATGPGGRTGVFVGVMHHQYALLGVEERARGNAVQALSSGWSIANRVSHTFGLTGPSMAVDTACSSTLTAVHLAVRSLRSGECGTAVAGGVNVILHPSHHTDLAAARMLSPHGTPRVFDTAADGIVTGEGVGALVLKRLSDALRDGDRVHACILGTAVNADGPTEAYAVPRAEAQVELIAQALEAAGADARTVQYVEAQATGSPVGDPVELSALREAYDVRDDGHRLLIGSVKPNTGHLEAASGAVQLTKVILQLRHRTLAPTLGTDGPATVGGFLVPREPTPWPEPPAGGPRRAAVSSFGAGGANAHVIVEEAPRAVPASGTGRNGPLLLTLSARRPDVLRTYAGRLAAFLRGPGAALSPVDVTHTLRVGREPLPARLGAVVTSLADIVAVLDAYAGQRPHDRLVTGRQDGAGRGSARPVPPPHEADLWEQAEEWAGGGAPDLPGQREPGARVVSLPHYPFAGGRYWIPSAPAPDHTESAAGSEDVPVRGPAVARPAAAASGPPAAGPISSEEPSVTSTHAPADSAGGASSAVHAIRQTVTDAICALVGVTPGDIDPADHLSDFGLDSVTMVQLADRLSTATGADLTPDVLYGCRDMAAVVEYLVAATTDRAAAPAPAPLAPRAAAGPAAPDAASGAPGDVPSLDVPSLDVPAEPAPALPPGARSHAADDEPVAVVGMSGAFPGSPDLDTFWNNLVQGRDLVSEAPPGRFADVPGTAPVRGGFLDGVDRFDAGFFQITPREARVMDPQHRLFLQTVWSAVEEAGYDPAALSGTACGVFVGVASSEYGELARERGVDVDGQLMTGNDHSVLANRVSFLLDLRGPSEPVDTACSSALVAVHRAVRAIQTGECALAIAGGVNVIVAPTAFEAFGRSGMLAPDGRCKTFDHRADGYVRGEGVGAVLLKPLSRALADGDHVHGVITGSATNHGGRAASLTAPNPVAQAEVISRAQRRAGARPETIGYVEAHGTGTALGDPIEVTGLRTAFERRGDAAPAREPAPLQYCGLGSVKTNIGHLETAAGMAGLFKVLLSLRHGMLPPTLHVERVNPLIRLADSPFHLVTSARPWTPFTDRVTGDRLPRRAGVSSFGFGGMNAHLVVEEAPAPRPPAPGTTEGEQLFVLSARDDDRLRAAARGLLERLELWERDGRLHTVSPADVAYTLQVGRSPLPARLAITAPTLAHAAEALRTHLDGGDAPRLTTSSDAGSRTVDDDDLNEALRRAATGDPTRLATLWVAGADVDWHALHTGTPRARVSLPAYPFAPEQHWLPPAPAPAAAPRTAEAPAAPRVAPARKAVPAPAPEPAVVPAPAPEPAVVPAPVTLPAPAPASAAPARPATGPADRLAALRRDIREAVADGIGIRPQDVDPAREFASYGVDSIGAMRIMQTVQERYGDHIPMAAVLEHPSVDRLVTHLDKSYVLPDAVPDTLDTDAEAPVRNPEPSRPPAPAAAPRLVPLAEDRPGDPVYCLFGDTGELTWVMHLCRRLAEYGPVTGVEAPGFREGGTPVADIGHLARACADVIAAAHPEGSCRLAGYGTAGLVAVETARLLQDRGLQITELLLVQTPGQGEGPSGETEAESLAAVAGTLAGVWGADRPPAAGAHLARQAPDAVLERLTASLAAVAPMDAGSLRTRLARAAAWRAALVAAAAGHVVRPLSGPERTVVVRAVPFGDTGGEYHRWIAPPPEVVVLDVEPWQLVSASNATRVCPPPAVAEPAPPLPRDASPVVAINRHGDSRRSIWAHNLYGEVSYAIYLSRHLGLHKPVIGLEQIGAAAADRAPRTYDSVEEMATHYVDELRGRFPDEPYLLGGCSFGGVLAYEMARQLQLAGEEVAHLIAIDPIMPGTEAWDSVDWGTVTEVEAEAFSLVMLGNAMCQRWGVAEQITLESLTGSDLERQLDLVAGHIHERSAARPDPETIKQQILVRHELMLHNGDLLQAYRPAPLRTPVPTTLFHATQGFLAPGNSNGLPAVPRTSDDKSNGLAGYVGPRITVHEMHADHHTIAHDENLARIARMLSPVLTPRTFPTSLFPASLNPAGPDGTR</sequence>
<feature type="active site" description="Proton donor; for dehydratase activity" evidence="10">
    <location>
        <position position="1503"/>
    </location>
</feature>
<evidence type="ECO:0000256" key="9">
    <source>
        <dbReference type="ARBA" id="ARBA00023315"/>
    </source>
</evidence>
<feature type="region of interest" description="Disordered" evidence="11">
    <location>
        <begin position="2654"/>
        <end position="2684"/>
    </location>
</feature>
<evidence type="ECO:0000256" key="10">
    <source>
        <dbReference type="PROSITE-ProRule" id="PRU01363"/>
    </source>
</evidence>
<dbReference type="SUPFAM" id="SSF53335">
    <property type="entry name" value="S-adenosyl-L-methionine-dependent methyltransferases"/>
    <property type="match status" value="1"/>
</dbReference>
<feature type="region of interest" description="Disordered" evidence="11">
    <location>
        <begin position="3203"/>
        <end position="3263"/>
    </location>
</feature>
<dbReference type="GO" id="GO:0032259">
    <property type="term" value="P:methylation"/>
    <property type="evidence" value="ECO:0007669"/>
    <property type="project" value="UniProtKB-KW"/>
</dbReference>
<evidence type="ECO:0000259" key="12">
    <source>
        <dbReference type="PROSITE" id="PS50075"/>
    </source>
</evidence>
<feature type="domain" description="Carrier" evidence="12">
    <location>
        <begin position="512"/>
        <end position="588"/>
    </location>
</feature>
<feature type="domain" description="Carrier" evidence="12">
    <location>
        <begin position="4071"/>
        <end position="4148"/>
    </location>
</feature>
<evidence type="ECO:0000256" key="7">
    <source>
        <dbReference type="ARBA" id="ARBA00022737"/>
    </source>
</evidence>
<dbReference type="SMART" id="SM00826">
    <property type="entry name" value="PKS_DH"/>
    <property type="match status" value="1"/>
</dbReference>
<dbReference type="InterPro" id="IPR029058">
    <property type="entry name" value="AB_hydrolase_fold"/>
</dbReference>
<keyword evidence="7" id="KW-0677">Repeat</keyword>
<dbReference type="InterPro" id="IPR013217">
    <property type="entry name" value="Methyltransf_12"/>
</dbReference>
<dbReference type="InterPro" id="IPR014030">
    <property type="entry name" value="Ketoacyl_synth_N"/>
</dbReference>
<feature type="compositionally biased region" description="Low complexity" evidence="11">
    <location>
        <begin position="4006"/>
        <end position="4027"/>
    </location>
</feature>
<feature type="region of interest" description="Disordered" evidence="11">
    <location>
        <begin position="3136"/>
        <end position="3157"/>
    </location>
</feature>
<dbReference type="SUPFAM" id="SSF53474">
    <property type="entry name" value="alpha/beta-Hydrolases"/>
    <property type="match status" value="2"/>
</dbReference>
<gene>
    <name evidence="15" type="ORF">ACFVZC_03735</name>
</gene>
<dbReference type="EC" id="2.1.1.-" evidence="15"/>
<comment type="pathway">
    <text evidence="2">Antibiotic biosynthesis.</text>
</comment>
<feature type="domain" description="Carrier" evidence="12">
    <location>
        <begin position="3267"/>
        <end position="3341"/>
    </location>
</feature>
<feature type="region of interest" description="Disordered" evidence="11">
    <location>
        <begin position="3351"/>
        <end position="3401"/>
    </location>
</feature>
<dbReference type="SMART" id="SM00822">
    <property type="entry name" value="PKS_KR"/>
    <property type="match status" value="2"/>
</dbReference>
<dbReference type="Gene3D" id="1.10.1240.100">
    <property type="match status" value="3"/>
</dbReference>
<dbReference type="GO" id="GO:0008168">
    <property type="term" value="F:methyltransferase activity"/>
    <property type="evidence" value="ECO:0007669"/>
    <property type="project" value="UniProtKB-KW"/>
</dbReference>
<dbReference type="InterPro" id="IPR049552">
    <property type="entry name" value="PKS_DH_N"/>
</dbReference>
<feature type="region of interest" description="Disordered" evidence="11">
    <location>
        <begin position="4154"/>
        <end position="4180"/>
    </location>
</feature>
<feature type="region of interest" description="Disordered" evidence="11">
    <location>
        <begin position="3922"/>
        <end position="3942"/>
    </location>
</feature>
<accession>A0ABW6Q022</accession>
<dbReference type="PANTHER" id="PTHR43775:SF37">
    <property type="entry name" value="SI:DKEY-61P9.11"/>
    <property type="match status" value="1"/>
</dbReference>
<keyword evidence="5" id="KW-0597">Phosphoprotein</keyword>
<evidence type="ECO:0000313" key="16">
    <source>
        <dbReference type="Proteomes" id="UP001601627"/>
    </source>
</evidence>
<comment type="caution">
    <text evidence="15">The sequence shown here is derived from an EMBL/GenBank/DDBJ whole genome shotgun (WGS) entry which is preliminary data.</text>
</comment>
<evidence type="ECO:0000256" key="5">
    <source>
        <dbReference type="ARBA" id="ARBA00022553"/>
    </source>
</evidence>
<feature type="compositionally biased region" description="Low complexity" evidence="11">
    <location>
        <begin position="2570"/>
        <end position="2579"/>
    </location>
</feature>
<dbReference type="SUPFAM" id="SSF51735">
    <property type="entry name" value="NAD(P)-binding Rossmann-fold domains"/>
    <property type="match status" value="3"/>
</dbReference>
<dbReference type="InterPro" id="IPR009081">
    <property type="entry name" value="PP-bd_ACP"/>
</dbReference>
<dbReference type="InterPro" id="IPR029063">
    <property type="entry name" value="SAM-dependent_MTases_sf"/>
</dbReference>
<evidence type="ECO:0000259" key="14">
    <source>
        <dbReference type="PROSITE" id="PS52019"/>
    </source>
</evidence>
<evidence type="ECO:0000256" key="6">
    <source>
        <dbReference type="ARBA" id="ARBA00022679"/>
    </source>
</evidence>
<dbReference type="Gene3D" id="3.40.50.1820">
    <property type="entry name" value="alpha/beta hydrolase"/>
    <property type="match status" value="2"/>
</dbReference>
<feature type="compositionally biased region" description="Low complexity" evidence="11">
    <location>
        <begin position="3221"/>
        <end position="3241"/>
    </location>
</feature>
<dbReference type="Proteomes" id="UP001601627">
    <property type="component" value="Unassembled WGS sequence"/>
</dbReference>
<keyword evidence="4" id="KW-0963">Cytoplasm</keyword>
<dbReference type="PROSITE" id="PS52004">
    <property type="entry name" value="KS3_2"/>
    <property type="match status" value="3"/>
</dbReference>
<feature type="region of interest" description="C-terminal hotdog fold" evidence="10">
    <location>
        <begin position="1444"/>
        <end position="1586"/>
    </location>
</feature>
<dbReference type="InterPro" id="IPR042104">
    <property type="entry name" value="PKS_dehydratase_sf"/>
</dbReference>
<organism evidence="15 16">
    <name type="scientific">Streptomyces marokkonensis</name>
    <dbReference type="NCBI Taxonomy" id="324855"/>
    <lineage>
        <taxon>Bacteria</taxon>
        <taxon>Bacillati</taxon>
        <taxon>Actinomycetota</taxon>
        <taxon>Actinomycetes</taxon>
        <taxon>Kitasatosporales</taxon>
        <taxon>Streptomycetaceae</taxon>
        <taxon>Streptomyces</taxon>
    </lineage>
</organism>
<dbReference type="InterPro" id="IPR036736">
    <property type="entry name" value="ACP-like_sf"/>
</dbReference>
<dbReference type="InterPro" id="IPR018201">
    <property type="entry name" value="Ketoacyl_synth_AS"/>
</dbReference>
<feature type="active site" description="Proton acceptor; for dehydratase activity" evidence="10">
    <location>
        <position position="1338"/>
    </location>
</feature>
<dbReference type="Gene3D" id="3.40.50.150">
    <property type="entry name" value="Vaccinia Virus protein VP39"/>
    <property type="match status" value="1"/>
</dbReference>
<feature type="region of interest" description="Disordered" evidence="11">
    <location>
        <begin position="4000"/>
        <end position="4032"/>
    </location>
</feature>
<evidence type="ECO:0000256" key="8">
    <source>
        <dbReference type="ARBA" id="ARBA00023268"/>
    </source>
</evidence>
<feature type="compositionally biased region" description="Low complexity" evidence="11">
    <location>
        <begin position="1169"/>
        <end position="1180"/>
    </location>
</feature>
<dbReference type="Pfam" id="PF00109">
    <property type="entry name" value="ketoacyl-synt"/>
    <property type="match status" value="3"/>
</dbReference>
<dbReference type="PROSITE" id="PS52019">
    <property type="entry name" value="PKS_MFAS_DH"/>
    <property type="match status" value="1"/>
</dbReference>
<dbReference type="Pfam" id="PF00550">
    <property type="entry name" value="PP-binding"/>
    <property type="match status" value="4"/>
</dbReference>
<dbReference type="InterPro" id="IPR050091">
    <property type="entry name" value="PKS_NRPS_Biosynth_Enz"/>
</dbReference>
<dbReference type="CDD" id="cd08953">
    <property type="entry name" value="KR_2_SDR_x"/>
    <property type="match status" value="2"/>
</dbReference>
<keyword evidence="9" id="KW-0012">Acyltransferase</keyword>
<dbReference type="Pfam" id="PF16197">
    <property type="entry name" value="KAsynt_C_assoc"/>
    <property type="match status" value="2"/>
</dbReference>
<dbReference type="PANTHER" id="PTHR43775">
    <property type="entry name" value="FATTY ACID SYNTHASE"/>
    <property type="match status" value="1"/>
</dbReference>
<feature type="region of interest" description="Disordered" evidence="11">
    <location>
        <begin position="1169"/>
        <end position="1305"/>
    </location>
</feature>
<dbReference type="CDD" id="cd02440">
    <property type="entry name" value="AdoMet_MTases"/>
    <property type="match status" value="1"/>
</dbReference>
<dbReference type="PROSITE" id="PS00012">
    <property type="entry name" value="PHOSPHOPANTETHEINE"/>
    <property type="match status" value="1"/>
</dbReference>
<keyword evidence="6 15" id="KW-0808">Transferase</keyword>
<dbReference type="CDD" id="cd00833">
    <property type="entry name" value="PKS"/>
    <property type="match status" value="3"/>
</dbReference>
<dbReference type="SUPFAM" id="SSF53901">
    <property type="entry name" value="Thiolase-like"/>
    <property type="match status" value="3"/>
</dbReference>